<protein>
    <submittedName>
        <fullName evidence="1">Uncharacterized protein</fullName>
    </submittedName>
</protein>
<keyword evidence="2" id="KW-1185">Reference proteome</keyword>
<organism evidence="1 2">
    <name type="scientific">Actinacidiphila epipremni</name>
    <dbReference type="NCBI Taxonomy" id="2053013"/>
    <lineage>
        <taxon>Bacteria</taxon>
        <taxon>Bacillati</taxon>
        <taxon>Actinomycetota</taxon>
        <taxon>Actinomycetes</taxon>
        <taxon>Kitasatosporales</taxon>
        <taxon>Streptomycetaceae</taxon>
        <taxon>Actinacidiphila</taxon>
    </lineage>
</organism>
<reference evidence="1 2" key="1">
    <citation type="submission" date="2020-03" db="EMBL/GenBank/DDBJ databases">
        <title>WGS of actinomycetes isolated from Thailand.</title>
        <authorList>
            <person name="Thawai C."/>
        </authorList>
    </citation>
    <scope>NUCLEOTIDE SEQUENCE [LARGE SCALE GENOMIC DNA]</scope>
    <source>
        <strain evidence="1 2">PRB2-1</strain>
    </source>
</reference>
<gene>
    <name evidence="1" type="ORF">HCN08_08185</name>
</gene>
<dbReference type="Proteomes" id="UP000734511">
    <property type="component" value="Unassembled WGS sequence"/>
</dbReference>
<comment type="caution">
    <text evidence="1">The sequence shown here is derived from an EMBL/GenBank/DDBJ whole genome shotgun (WGS) entry which is preliminary data.</text>
</comment>
<name>A0ABX0ZK13_9ACTN</name>
<accession>A0ABX0ZK13</accession>
<evidence type="ECO:0000313" key="1">
    <source>
        <dbReference type="EMBL" id="NJP43380.1"/>
    </source>
</evidence>
<sequence>MPNLTALLSRALTRLRRQPPAPPAAETTPVVVPLCPAPYTLRGEDVALVRPYYVAYEWQRPRRVRRALWVTSAALDLGPLVGHPAERRDAA</sequence>
<dbReference type="EMBL" id="JAATEJ010000004">
    <property type="protein sequence ID" value="NJP43380.1"/>
    <property type="molecule type" value="Genomic_DNA"/>
</dbReference>
<dbReference type="RefSeq" id="WP_167982080.1">
    <property type="nucleotide sequence ID" value="NZ_JAATEJ010000004.1"/>
</dbReference>
<evidence type="ECO:0000313" key="2">
    <source>
        <dbReference type="Proteomes" id="UP000734511"/>
    </source>
</evidence>
<proteinExistence type="predicted"/>